<accession>A0A8S5LAZ3</accession>
<dbReference type="EMBL" id="BK014671">
    <property type="protein sequence ID" value="DAD67180.1"/>
    <property type="molecule type" value="Genomic_DNA"/>
</dbReference>
<reference evidence="1" key="1">
    <citation type="journal article" date="2021" name="Proc. Natl. Acad. Sci. U.S.A.">
        <title>A Catalog of Tens of Thousands of Viruses from Human Metagenomes Reveals Hidden Associations with Chronic Diseases.</title>
        <authorList>
            <person name="Tisza M.J."/>
            <person name="Buck C.B."/>
        </authorList>
    </citation>
    <scope>NUCLEOTIDE SEQUENCE</scope>
    <source>
        <strain evidence="1">CtRkj24</strain>
    </source>
</reference>
<name>A0A8S5LAZ3_9CAUD</name>
<proteinExistence type="predicted"/>
<evidence type="ECO:0000313" key="1">
    <source>
        <dbReference type="EMBL" id="DAD67180.1"/>
    </source>
</evidence>
<protein>
    <submittedName>
        <fullName evidence="1">Uncharacterized protein</fullName>
    </submittedName>
</protein>
<sequence>MLLWVVWRTHQTIPALPSPIYSSWRNRLI</sequence>
<organism evidence="1">
    <name type="scientific">Podoviridae sp. ctRkj24</name>
    <dbReference type="NCBI Taxonomy" id="2823559"/>
    <lineage>
        <taxon>Viruses</taxon>
        <taxon>Duplodnaviria</taxon>
        <taxon>Heunggongvirae</taxon>
        <taxon>Uroviricota</taxon>
        <taxon>Caudoviricetes</taxon>
    </lineage>
</organism>